<dbReference type="InterPro" id="IPR036291">
    <property type="entry name" value="NAD(P)-bd_dom_sf"/>
</dbReference>
<dbReference type="InterPro" id="IPR016035">
    <property type="entry name" value="Acyl_Trfase/lysoPLipase"/>
</dbReference>
<dbReference type="InterPro" id="IPR050091">
    <property type="entry name" value="PKS_NRPS_Biosynth_Enz"/>
</dbReference>
<evidence type="ECO:0000313" key="6">
    <source>
        <dbReference type="EMBL" id="MFC4007370.1"/>
    </source>
</evidence>
<accession>A0ABV8G020</accession>
<evidence type="ECO:0000259" key="5">
    <source>
        <dbReference type="SMART" id="SM00827"/>
    </source>
</evidence>
<feature type="domain" description="Malonyl-CoA:ACP transacylase (MAT)" evidence="5">
    <location>
        <begin position="20"/>
        <end position="302"/>
    </location>
</feature>
<dbReference type="EMBL" id="JBHSBI010000004">
    <property type="protein sequence ID" value="MFC4007370.1"/>
    <property type="molecule type" value="Genomic_DNA"/>
</dbReference>
<dbReference type="SUPFAM" id="SSF52151">
    <property type="entry name" value="FabD/lysophospholipase-like"/>
    <property type="match status" value="1"/>
</dbReference>
<keyword evidence="2" id="KW-0597">Phosphoprotein</keyword>
<dbReference type="InterPro" id="IPR001227">
    <property type="entry name" value="Ac_transferase_dom_sf"/>
</dbReference>
<evidence type="ECO:0000256" key="1">
    <source>
        <dbReference type="ARBA" id="ARBA00022450"/>
    </source>
</evidence>
<reference evidence="7" key="1">
    <citation type="journal article" date="2019" name="Int. J. Syst. Evol. Microbiol.">
        <title>The Global Catalogue of Microorganisms (GCM) 10K type strain sequencing project: providing services to taxonomists for standard genome sequencing and annotation.</title>
        <authorList>
            <consortium name="The Broad Institute Genomics Platform"/>
            <consortium name="The Broad Institute Genome Sequencing Center for Infectious Disease"/>
            <person name="Wu L."/>
            <person name="Ma J."/>
        </authorList>
    </citation>
    <scope>NUCLEOTIDE SEQUENCE [LARGE SCALE GENOMIC DNA]</scope>
    <source>
        <strain evidence="7">TBRC 1276</strain>
    </source>
</reference>
<evidence type="ECO:0000256" key="2">
    <source>
        <dbReference type="ARBA" id="ARBA00022553"/>
    </source>
</evidence>
<evidence type="ECO:0000259" key="4">
    <source>
        <dbReference type="SMART" id="SM00822"/>
    </source>
</evidence>
<dbReference type="SMART" id="SM00827">
    <property type="entry name" value="PKS_AT"/>
    <property type="match status" value="1"/>
</dbReference>
<dbReference type="Proteomes" id="UP001595851">
    <property type="component" value="Unassembled WGS sequence"/>
</dbReference>
<dbReference type="Pfam" id="PF08659">
    <property type="entry name" value="KR"/>
    <property type="match status" value="1"/>
</dbReference>
<proteinExistence type="predicted"/>
<sequence>MHSRVVAVFPGSVAIPPGGVLAGVGRRHPGIRAVLADIDAVSAGLGVSPVGSYLLAPGMTRPHGPEGHYLALMGVSLAVFHGLLREGVQPYALVGQGIGELWALVSSGALSVRDGARIACARSRALTKLSWNGAMMPVNVGAVRAQRLVELLDHPDLVVGRVDTPQQCVLSGPRNVMPLAARLAGQLGWTGTMAEVLHPAHNPALAPAAVELVNSLDGIAASVARWPVFSPTLRRLVTRDDDPVAMTADAMVVAVHFHEAITALAGRDADVFLECGAREDVAGLVRANVPSATVLCPVAAGEWQPVGNLGRTAGQGETDDPGLHDLGQVMRLQLTPAPAPPAVPALELPPQTLLLCGRSDAEALRALVSGRADVHVGCVDTLDWTWLPLTPEHLRVLARPGQDAEFVHEAMFAAAVRFPHLRSIAALVMDAVRDEVPDPVAGLFTGAIRPLAAELDDCACVGVAVGGLDLVEALGVLAAELNAAPPLLSAFYQGPRRLLYELRRARPTPGTLPLDGDSVVVATGGGRGVTASILLALAQQARPRIHVLGRTPLPPEEVTDLPGRAHYVRAHLDEHASVKDAEAAYDLLERGLQVRATLARLERYCGAGRVHYRRCDITDAAQLGNALAGVERVDLLLHAATELRPASPLATDLEAFRLVRDVKVRGYRNLKAVLVDRPPRIWCNFASMGMLATLPGDGDYQAANDYLTCAGRHAAESGAQEFAILWSACSQKTLDREWNASITPDEGVRQFLHALTHYRDHPVVVFLRASERQALAALPHSGGPLRGLQLTPDGTGGTGVRWLSFANPPLNCRGRS</sequence>
<dbReference type="Gene3D" id="3.40.50.720">
    <property type="entry name" value="NAD(P)-binding Rossmann-like Domain"/>
    <property type="match status" value="1"/>
</dbReference>
<evidence type="ECO:0000313" key="7">
    <source>
        <dbReference type="Proteomes" id="UP001595851"/>
    </source>
</evidence>
<dbReference type="Pfam" id="PF00698">
    <property type="entry name" value="Acyl_transf_1"/>
    <property type="match status" value="1"/>
</dbReference>
<dbReference type="InterPro" id="IPR013968">
    <property type="entry name" value="PKS_KR"/>
</dbReference>
<feature type="domain" description="Ketoreductase" evidence="4">
    <location>
        <begin position="518"/>
        <end position="729"/>
    </location>
</feature>
<organism evidence="6 7">
    <name type="scientific">Nonomuraea purpurea</name>
    <dbReference type="NCBI Taxonomy" id="1849276"/>
    <lineage>
        <taxon>Bacteria</taxon>
        <taxon>Bacillati</taxon>
        <taxon>Actinomycetota</taxon>
        <taxon>Actinomycetes</taxon>
        <taxon>Streptosporangiales</taxon>
        <taxon>Streptosporangiaceae</taxon>
        <taxon>Nonomuraea</taxon>
    </lineage>
</organism>
<dbReference type="SUPFAM" id="SSF51735">
    <property type="entry name" value="NAD(P)-binding Rossmann-fold domains"/>
    <property type="match status" value="1"/>
</dbReference>
<protein>
    <submittedName>
        <fullName evidence="6">Acyltransferase domain-containing protein</fullName>
    </submittedName>
</protein>
<dbReference type="PANTHER" id="PTHR43775">
    <property type="entry name" value="FATTY ACID SYNTHASE"/>
    <property type="match status" value="1"/>
</dbReference>
<gene>
    <name evidence="6" type="ORF">ACFOY2_09060</name>
</gene>
<evidence type="ECO:0000256" key="3">
    <source>
        <dbReference type="ARBA" id="ARBA00022679"/>
    </source>
</evidence>
<dbReference type="RefSeq" id="WP_379527500.1">
    <property type="nucleotide sequence ID" value="NZ_JBHSBI010000004.1"/>
</dbReference>
<dbReference type="PANTHER" id="PTHR43775:SF37">
    <property type="entry name" value="SI:DKEY-61P9.11"/>
    <property type="match status" value="1"/>
</dbReference>
<name>A0ABV8G020_9ACTN</name>
<keyword evidence="3" id="KW-0808">Transferase</keyword>
<dbReference type="GO" id="GO:0016746">
    <property type="term" value="F:acyltransferase activity"/>
    <property type="evidence" value="ECO:0007669"/>
    <property type="project" value="UniProtKB-KW"/>
</dbReference>
<dbReference type="InterPro" id="IPR057326">
    <property type="entry name" value="KR_dom"/>
</dbReference>
<keyword evidence="7" id="KW-1185">Reference proteome</keyword>
<keyword evidence="1" id="KW-0596">Phosphopantetheine</keyword>
<dbReference type="InterPro" id="IPR014043">
    <property type="entry name" value="Acyl_transferase_dom"/>
</dbReference>
<comment type="caution">
    <text evidence="6">The sequence shown here is derived from an EMBL/GenBank/DDBJ whole genome shotgun (WGS) entry which is preliminary data.</text>
</comment>
<dbReference type="Gene3D" id="3.40.366.10">
    <property type="entry name" value="Malonyl-Coenzyme A Acyl Carrier Protein, domain 2"/>
    <property type="match status" value="1"/>
</dbReference>
<dbReference type="SMART" id="SM00822">
    <property type="entry name" value="PKS_KR"/>
    <property type="match status" value="1"/>
</dbReference>
<keyword evidence="6" id="KW-0012">Acyltransferase</keyword>